<organism evidence="1 2">
    <name type="scientific">Aspergillus tanneri</name>
    <dbReference type="NCBI Taxonomy" id="1220188"/>
    <lineage>
        <taxon>Eukaryota</taxon>
        <taxon>Fungi</taxon>
        <taxon>Dikarya</taxon>
        <taxon>Ascomycota</taxon>
        <taxon>Pezizomycotina</taxon>
        <taxon>Eurotiomycetes</taxon>
        <taxon>Eurotiomycetidae</taxon>
        <taxon>Eurotiales</taxon>
        <taxon>Aspergillaceae</taxon>
        <taxon>Aspergillus</taxon>
        <taxon>Aspergillus subgen. Circumdati</taxon>
    </lineage>
</organism>
<name>A0A4S3JHW8_9EURO</name>
<evidence type="ECO:0008006" key="3">
    <source>
        <dbReference type="Google" id="ProtNLM"/>
    </source>
</evidence>
<dbReference type="STRING" id="1220188.A0A4S3JHW8"/>
<sequence length="131" mass="14954">MLSTLLRPGGRFVVNTLHPIFHTSAGSRKIELQINKDNGYTEPVYSFSLTHYMSKPPAFGVAIEGQPQLQVYWHRPLHELFRPFFQVGLVLDALEEPTFPAAEPGRKLTVDADENFREMPPVMGFRMRRLG</sequence>
<evidence type="ECO:0000313" key="2">
    <source>
        <dbReference type="Proteomes" id="UP000308092"/>
    </source>
</evidence>
<evidence type="ECO:0000313" key="1">
    <source>
        <dbReference type="EMBL" id="THC94147.1"/>
    </source>
</evidence>
<proteinExistence type="predicted"/>
<protein>
    <recommendedName>
        <fullName evidence="3">Methyltransferase type 11 domain-containing protein</fullName>
    </recommendedName>
</protein>
<dbReference type="VEuPathDB" id="FungiDB:EYZ11_006355"/>
<reference evidence="1 2" key="1">
    <citation type="submission" date="2019-03" db="EMBL/GenBank/DDBJ databases">
        <title>The genome sequence of a newly discovered highly antifungal drug resistant Aspergillus species, Aspergillus tanneri NIH 1004.</title>
        <authorList>
            <person name="Mounaud S."/>
            <person name="Singh I."/>
            <person name="Joardar V."/>
            <person name="Pakala S."/>
            <person name="Pakala S."/>
            <person name="Venepally P."/>
            <person name="Hoover J."/>
            <person name="Nierman W."/>
            <person name="Chung J."/>
            <person name="Losada L."/>
        </authorList>
    </citation>
    <scope>NUCLEOTIDE SEQUENCE [LARGE SCALE GENOMIC DNA]</scope>
    <source>
        <strain evidence="1 2">NIH1004</strain>
    </source>
</reference>
<dbReference type="AlphaFoldDB" id="A0A4S3JHW8"/>
<keyword evidence="2" id="KW-1185">Reference proteome</keyword>
<comment type="caution">
    <text evidence="1">The sequence shown here is derived from an EMBL/GenBank/DDBJ whole genome shotgun (WGS) entry which is preliminary data.</text>
</comment>
<dbReference type="Gene3D" id="3.40.50.150">
    <property type="entry name" value="Vaccinia Virus protein VP39"/>
    <property type="match status" value="1"/>
</dbReference>
<gene>
    <name evidence="1" type="ORF">EYZ11_006355</name>
</gene>
<dbReference type="InterPro" id="IPR029063">
    <property type="entry name" value="SAM-dependent_MTases_sf"/>
</dbReference>
<dbReference type="EMBL" id="SOSA01000223">
    <property type="protein sequence ID" value="THC94147.1"/>
    <property type="molecule type" value="Genomic_DNA"/>
</dbReference>
<accession>A0A4S3JHW8</accession>
<dbReference type="Proteomes" id="UP000308092">
    <property type="component" value="Unassembled WGS sequence"/>
</dbReference>